<evidence type="ECO:0000313" key="8">
    <source>
        <dbReference type="EMBL" id="HIR59352.1"/>
    </source>
</evidence>
<keyword evidence="5" id="KW-0963">Cytoplasm</keyword>
<protein>
    <recommendedName>
        <fullName evidence="5">Probable transcriptional regulatory protein IAB38_04810</fullName>
    </recommendedName>
</protein>
<dbReference type="NCBIfam" id="NF001030">
    <property type="entry name" value="PRK00110.1"/>
    <property type="match status" value="1"/>
</dbReference>
<dbReference type="Proteomes" id="UP000824232">
    <property type="component" value="Unassembled WGS sequence"/>
</dbReference>
<comment type="similarity">
    <text evidence="1 5">Belongs to the TACO1 family.</text>
</comment>
<dbReference type="NCBIfam" id="NF009044">
    <property type="entry name" value="PRK12378.1"/>
    <property type="match status" value="1"/>
</dbReference>
<dbReference type="FunFam" id="1.10.10.200:FF:000002">
    <property type="entry name" value="Probable transcriptional regulatory protein CLM62_37755"/>
    <property type="match status" value="1"/>
</dbReference>
<dbReference type="Gene3D" id="1.10.10.200">
    <property type="match status" value="1"/>
</dbReference>
<evidence type="ECO:0000256" key="2">
    <source>
        <dbReference type="ARBA" id="ARBA00023015"/>
    </source>
</evidence>
<dbReference type="EMBL" id="DVHC01000051">
    <property type="protein sequence ID" value="HIR59352.1"/>
    <property type="molecule type" value="Genomic_DNA"/>
</dbReference>
<dbReference type="GO" id="GO:0003677">
    <property type="term" value="F:DNA binding"/>
    <property type="evidence" value="ECO:0007669"/>
    <property type="project" value="UniProtKB-UniRule"/>
</dbReference>
<dbReference type="InterPro" id="IPR048300">
    <property type="entry name" value="TACO1_YebC-like_2nd/3rd_dom"/>
</dbReference>
<evidence type="ECO:0000256" key="4">
    <source>
        <dbReference type="ARBA" id="ARBA00023163"/>
    </source>
</evidence>
<evidence type="ECO:0000256" key="5">
    <source>
        <dbReference type="HAMAP-Rule" id="MF_00693"/>
    </source>
</evidence>
<comment type="subcellular location">
    <subcellularLocation>
        <location evidence="5">Cytoplasm</location>
    </subcellularLocation>
</comment>
<sequence>MSGHSKWATIHRKKGLIDAARGKVFQKLAKELYVAAKSGTPDPDSNASLRLVVEKAKAANMPKDNIQKAIDKAKGAGNGENYESIRYEGYGPGGVAIMVDCLTDNRNRTASMVRSTFSKRGGNLGTDGSVSYIFERKGIIVIPSDYDEDEVMLTALDAGALDMENNGDTYLITTPSDKFIAVKDALANIGVAEFLTSEVTFVPNNEVELDDETKEKVYNLIEALEDIDDVGDVHHNMKED</sequence>
<dbReference type="HAMAP" id="MF_00693">
    <property type="entry name" value="Transcrip_reg_TACO1"/>
    <property type="match status" value="1"/>
</dbReference>
<dbReference type="NCBIfam" id="TIGR01033">
    <property type="entry name" value="YebC/PmpR family DNA-binding transcriptional regulator"/>
    <property type="match status" value="1"/>
</dbReference>
<evidence type="ECO:0000259" key="6">
    <source>
        <dbReference type="Pfam" id="PF01709"/>
    </source>
</evidence>
<keyword evidence="2 5" id="KW-0805">Transcription regulation</keyword>
<feature type="domain" description="TACO1/YebC-like N-terminal" evidence="7">
    <location>
        <begin position="5"/>
        <end position="75"/>
    </location>
</feature>
<dbReference type="SUPFAM" id="SSF75625">
    <property type="entry name" value="YebC-like"/>
    <property type="match status" value="1"/>
</dbReference>
<gene>
    <name evidence="8" type="ORF">IAB38_04810</name>
</gene>
<reference evidence="8" key="1">
    <citation type="submission" date="2020-10" db="EMBL/GenBank/DDBJ databases">
        <authorList>
            <person name="Gilroy R."/>
        </authorList>
    </citation>
    <scope>NUCLEOTIDE SEQUENCE</scope>
    <source>
        <strain evidence="8">CHK184-20233</strain>
    </source>
</reference>
<dbReference type="PANTHER" id="PTHR12532">
    <property type="entry name" value="TRANSLATIONAL ACTIVATOR OF CYTOCHROME C OXIDASE 1"/>
    <property type="match status" value="1"/>
</dbReference>
<dbReference type="AlphaFoldDB" id="A0A9D1DUL6"/>
<evidence type="ECO:0000259" key="7">
    <source>
        <dbReference type="Pfam" id="PF20772"/>
    </source>
</evidence>
<proteinExistence type="inferred from homology"/>
<dbReference type="GO" id="GO:0005829">
    <property type="term" value="C:cytosol"/>
    <property type="evidence" value="ECO:0007669"/>
    <property type="project" value="TreeGrafter"/>
</dbReference>
<keyword evidence="3 5" id="KW-0238">DNA-binding</keyword>
<dbReference type="InterPro" id="IPR026564">
    <property type="entry name" value="Transcrip_reg_TACO1-like_dom3"/>
</dbReference>
<keyword evidence="4 5" id="KW-0804">Transcription</keyword>
<evidence type="ECO:0000313" key="9">
    <source>
        <dbReference type="Proteomes" id="UP000824232"/>
    </source>
</evidence>
<dbReference type="Pfam" id="PF01709">
    <property type="entry name" value="Transcrip_reg"/>
    <property type="match status" value="1"/>
</dbReference>
<dbReference type="InterPro" id="IPR017856">
    <property type="entry name" value="Integrase-like_N"/>
</dbReference>
<feature type="domain" description="TACO1/YebC-like second and third" evidence="6">
    <location>
        <begin position="82"/>
        <end position="237"/>
    </location>
</feature>
<dbReference type="Gene3D" id="3.30.70.980">
    <property type="match status" value="2"/>
</dbReference>
<dbReference type="Pfam" id="PF20772">
    <property type="entry name" value="TACO1_YebC_N"/>
    <property type="match status" value="1"/>
</dbReference>
<dbReference type="InterPro" id="IPR049083">
    <property type="entry name" value="TACO1_YebC_N"/>
</dbReference>
<reference evidence="8" key="2">
    <citation type="journal article" date="2021" name="PeerJ">
        <title>Extensive microbial diversity within the chicken gut microbiome revealed by metagenomics and culture.</title>
        <authorList>
            <person name="Gilroy R."/>
            <person name="Ravi A."/>
            <person name="Getino M."/>
            <person name="Pursley I."/>
            <person name="Horton D.L."/>
            <person name="Alikhan N.F."/>
            <person name="Baker D."/>
            <person name="Gharbi K."/>
            <person name="Hall N."/>
            <person name="Watson M."/>
            <person name="Adriaenssens E.M."/>
            <person name="Foster-Nyarko E."/>
            <person name="Jarju S."/>
            <person name="Secka A."/>
            <person name="Antonio M."/>
            <person name="Oren A."/>
            <person name="Chaudhuri R.R."/>
            <person name="La Ragione R."/>
            <person name="Hildebrand F."/>
            <person name="Pallen M.J."/>
        </authorList>
    </citation>
    <scope>NUCLEOTIDE SEQUENCE</scope>
    <source>
        <strain evidence="8">CHK184-20233</strain>
    </source>
</reference>
<comment type="caution">
    <text evidence="8">The sequence shown here is derived from an EMBL/GenBank/DDBJ whole genome shotgun (WGS) entry which is preliminary data.</text>
</comment>
<dbReference type="InterPro" id="IPR002876">
    <property type="entry name" value="Transcrip_reg_TACO1-like"/>
</dbReference>
<evidence type="ECO:0000256" key="1">
    <source>
        <dbReference type="ARBA" id="ARBA00008724"/>
    </source>
</evidence>
<name>A0A9D1DUL6_9FIRM</name>
<dbReference type="InterPro" id="IPR029072">
    <property type="entry name" value="YebC-like"/>
</dbReference>
<evidence type="ECO:0000256" key="3">
    <source>
        <dbReference type="ARBA" id="ARBA00023125"/>
    </source>
</evidence>
<dbReference type="PANTHER" id="PTHR12532:SF0">
    <property type="entry name" value="TRANSLATIONAL ACTIVATOR OF CYTOCHROME C OXIDASE 1"/>
    <property type="match status" value="1"/>
</dbReference>
<organism evidence="8 9">
    <name type="scientific">Candidatus Onthousia excrementipullorum</name>
    <dbReference type="NCBI Taxonomy" id="2840884"/>
    <lineage>
        <taxon>Bacteria</taxon>
        <taxon>Bacillati</taxon>
        <taxon>Bacillota</taxon>
        <taxon>Bacilli</taxon>
        <taxon>Candidatus Onthousia</taxon>
    </lineage>
</organism>
<dbReference type="GO" id="GO:0006355">
    <property type="term" value="P:regulation of DNA-templated transcription"/>
    <property type="evidence" value="ECO:0007669"/>
    <property type="project" value="UniProtKB-UniRule"/>
</dbReference>
<accession>A0A9D1DUL6</accession>